<dbReference type="Proteomes" id="UP000317303">
    <property type="component" value="Unassembled WGS sequence"/>
</dbReference>
<name>A0A660C884_9PSEU</name>
<keyword evidence="3" id="KW-0378">Hydrolase</keyword>
<feature type="signal peptide" evidence="1">
    <location>
        <begin position="1"/>
        <end position="26"/>
    </location>
</feature>
<dbReference type="InterPro" id="IPR036691">
    <property type="entry name" value="Endo/exonu/phosph_ase_sf"/>
</dbReference>
<keyword evidence="3" id="KW-0269">Exonuclease</keyword>
<dbReference type="SUPFAM" id="SSF56219">
    <property type="entry name" value="DNase I-like"/>
    <property type="match status" value="1"/>
</dbReference>
<dbReference type="GO" id="GO:0004527">
    <property type="term" value="F:exonuclease activity"/>
    <property type="evidence" value="ECO:0007669"/>
    <property type="project" value="UniProtKB-KW"/>
</dbReference>
<dbReference type="GO" id="GO:0004519">
    <property type="term" value="F:endonuclease activity"/>
    <property type="evidence" value="ECO:0007669"/>
    <property type="project" value="UniProtKB-KW"/>
</dbReference>
<dbReference type="Gene3D" id="3.60.10.10">
    <property type="entry name" value="Endonuclease/exonuclease/phosphatase"/>
    <property type="match status" value="1"/>
</dbReference>
<evidence type="ECO:0000256" key="1">
    <source>
        <dbReference type="SAM" id="SignalP"/>
    </source>
</evidence>
<proteinExistence type="predicted"/>
<keyword evidence="1" id="KW-0732">Signal</keyword>
<dbReference type="InterPro" id="IPR005135">
    <property type="entry name" value="Endo/exonuclease/phosphatase"/>
</dbReference>
<dbReference type="Pfam" id="PF03372">
    <property type="entry name" value="Exo_endo_phos"/>
    <property type="match status" value="1"/>
</dbReference>
<protein>
    <submittedName>
        <fullName evidence="3">Endonuclease/exonuclease/phosphatase family protein</fullName>
    </submittedName>
</protein>
<gene>
    <name evidence="3" type="ORF">JD82_01557</name>
</gene>
<comment type="caution">
    <text evidence="3">The sequence shown here is derived from an EMBL/GenBank/DDBJ whole genome shotgun (WGS) entry which is preliminary data.</text>
</comment>
<evidence type="ECO:0000313" key="3">
    <source>
        <dbReference type="EMBL" id="TWH19728.1"/>
    </source>
</evidence>
<keyword evidence="3" id="KW-0540">Nuclease</keyword>
<accession>A0A660C884</accession>
<feature type="domain" description="Endonuclease/exonuclease/phosphatase" evidence="2">
    <location>
        <begin position="44"/>
        <end position="395"/>
    </location>
</feature>
<dbReference type="EMBL" id="VLJV01000001">
    <property type="protein sequence ID" value="TWH19728.1"/>
    <property type="molecule type" value="Genomic_DNA"/>
</dbReference>
<feature type="chain" id="PRO_5024797250" evidence="1">
    <location>
        <begin position="27"/>
        <end position="405"/>
    </location>
</feature>
<dbReference type="AlphaFoldDB" id="A0A660C884"/>
<organism evidence="3 4">
    <name type="scientific">Prauserella rugosa</name>
    <dbReference type="NCBI Taxonomy" id="43354"/>
    <lineage>
        <taxon>Bacteria</taxon>
        <taxon>Bacillati</taxon>
        <taxon>Actinomycetota</taxon>
        <taxon>Actinomycetes</taxon>
        <taxon>Pseudonocardiales</taxon>
        <taxon>Pseudonocardiaceae</taxon>
        <taxon>Prauserella</taxon>
    </lineage>
</organism>
<sequence>MRRSRWMSVSVGLALSAGLAVSPAAANTAQPEERGGPQDVRFATFNASLNRAAEGELLTDLSTPDDEQAQKVAEVIQRNRPDVLLINEFDYVAGGAAADAFRDNYLEVGQNGAEPIDYPHAYTAPVNTGVPTGFDLNRDGSTDGPDDAHGFGDFEGQYGMLVLSKHPIDTDGVRTFRNFLWKDMPGATLPSDPATPDEGDWYSDEILDVLRLSSKSHWDLPIEIGGRTVHFLTAHPTPPSFDGEEDRNGTRNHDEIRFWADYVTPGKGDYIYDDDGVRGGLDPRERFVIAGDYNADPHDGDSVDAAATQLLDAPRVRDTRPGSVGAVVAGRQEGGANDDHVGPAWLDTADFAAESPGNLRVDYVLPSRGLIPRGGGVFWPVPGTELARLNDASDHHLVRVDLLVP</sequence>
<evidence type="ECO:0000313" key="4">
    <source>
        <dbReference type="Proteomes" id="UP000317303"/>
    </source>
</evidence>
<keyword evidence="3" id="KW-0255">Endonuclease</keyword>
<evidence type="ECO:0000259" key="2">
    <source>
        <dbReference type="Pfam" id="PF03372"/>
    </source>
</evidence>
<reference evidence="3 4" key="1">
    <citation type="submission" date="2019-07" db="EMBL/GenBank/DDBJ databases">
        <title>R&amp;d 2014.</title>
        <authorList>
            <person name="Klenk H.-P."/>
        </authorList>
    </citation>
    <scope>NUCLEOTIDE SEQUENCE [LARGE SCALE GENOMIC DNA]</scope>
    <source>
        <strain evidence="3 4">DSM 43194</strain>
    </source>
</reference>
<keyword evidence="4" id="KW-1185">Reference proteome</keyword>